<dbReference type="EMBL" id="JAKFHA010000003">
    <property type="protein sequence ID" value="MCF2527036.1"/>
    <property type="molecule type" value="Genomic_DNA"/>
</dbReference>
<keyword evidence="2" id="KW-0285">Flavoprotein</keyword>
<dbReference type="InterPro" id="IPR050766">
    <property type="entry name" value="Bact_Lucif_Oxidored"/>
</dbReference>
<gene>
    <name evidence="7" type="ORF">LZ495_07375</name>
</gene>
<name>A0AA41PWJ4_9ACTN</name>
<evidence type="ECO:0000256" key="2">
    <source>
        <dbReference type="ARBA" id="ARBA00022630"/>
    </source>
</evidence>
<dbReference type="Gene3D" id="3.20.20.30">
    <property type="entry name" value="Luciferase-like domain"/>
    <property type="match status" value="1"/>
</dbReference>
<evidence type="ECO:0000313" key="8">
    <source>
        <dbReference type="Proteomes" id="UP001165378"/>
    </source>
</evidence>
<protein>
    <submittedName>
        <fullName evidence="7">LLM class flavin-dependent oxidoreductase</fullName>
    </submittedName>
</protein>
<dbReference type="GO" id="GO:0005829">
    <property type="term" value="C:cytosol"/>
    <property type="evidence" value="ECO:0007669"/>
    <property type="project" value="TreeGrafter"/>
</dbReference>
<sequence>MTDAAAPQNHAAPGASPASAGDTAQAAEAAQAAPVQGPTRFGTFIAPYHGIDGNPTLQIRRDLDLVAHLDDLGFEEAWIGEHHSAGYETVASPEVFIAAAAERTRRIRLGTGVNSLPYHHPLVLADRIVQLDHQSQGRVMFGAGPGQLASDAFMMGIDPMRQRGMMAEALEAVVALLRGETVTMKTDWFTLEEARLHLAPYQRGGIEVACASTISPSGSVQAGTHGLSLLSLAASDPSGFEALAGNWDIYAKTSAAHGHPADRDSWRLVVPMHLADTEEEARRQAEYGVLHLVRYIEGLSGMTMPFGSSARAAVEQWTGAGFPTFGVAMIGTPADAIARIEAMAEKSGGFGTLLLLDLPIAEPAAKRRSYELFAEYVIPHFTGANRPRHASMAWANQNSGRFIGALRQAVEAAFAQHQAATGDGAATGDAAADAPAPAAG</sequence>
<accession>A0AA41PWJ4</accession>
<feature type="domain" description="Luciferase-like" evidence="6">
    <location>
        <begin position="40"/>
        <end position="346"/>
    </location>
</feature>
<comment type="similarity">
    <text evidence="1">Belongs to the bacterial luciferase oxidoreductase family.</text>
</comment>
<feature type="region of interest" description="Disordered" evidence="5">
    <location>
        <begin position="1"/>
        <end position="34"/>
    </location>
</feature>
<dbReference type="SUPFAM" id="SSF51679">
    <property type="entry name" value="Bacterial luciferase-like"/>
    <property type="match status" value="1"/>
</dbReference>
<dbReference type="PANTHER" id="PTHR30137:SF16">
    <property type="entry name" value="BLL0895 PROTEIN"/>
    <property type="match status" value="1"/>
</dbReference>
<evidence type="ECO:0000313" key="7">
    <source>
        <dbReference type="EMBL" id="MCF2527036.1"/>
    </source>
</evidence>
<dbReference type="Pfam" id="PF00296">
    <property type="entry name" value="Bac_luciferase"/>
    <property type="match status" value="1"/>
</dbReference>
<keyword evidence="4" id="KW-0503">Monooxygenase</keyword>
<dbReference type="PANTHER" id="PTHR30137">
    <property type="entry name" value="LUCIFERASE-LIKE MONOOXYGENASE"/>
    <property type="match status" value="1"/>
</dbReference>
<reference evidence="7" key="1">
    <citation type="submission" date="2022-01" db="EMBL/GenBank/DDBJ databases">
        <title>Genome-Based Taxonomic Classification of the Phylum Actinobacteria.</title>
        <authorList>
            <person name="Gao Y."/>
        </authorList>
    </citation>
    <scope>NUCLEOTIDE SEQUENCE</scope>
    <source>
        <strain evidence="7">KLBMP 8922</strain>
    </source>
</reference>
<keyword evidence="8" id="KW-1185">Reference proteome</keyword>
<dbReference type="InterPro" id="IPR036661">
    <property type="entry name" value="Luciferase-like_sf"/>
</dbReference>
<proteinExistence type="inferred from homology"/>
<organism evidence="7 8">
    <name type="scientific">Yinghuangia soli</name>
    <dbReference type="NCBI Taxonomy" id="2908204"/>
    <lineage>
        <taxon>Bacteria</taxon>
        <taxon>Bacillati</taxon>
        <taxon>Actinomycetota</taxon>
        <taxon>Actinomycetes</taxon>
        <taxon>Kitasatosporales</taxon>
        <taxon>Streptomycetaceae</taxon>
        <taxon>Yinghuangia</taxon>
    </lineage>
</organism>
<dbReference type="Proteomes" id="UP001165378">
    <property type="component" value="Unassembled WGS sequence"/>
</dbReference>
<evidence type="ECO:0000256" key="4">
    <source>
        <dbReference type="ARBA" id="ARBA00023033"/>
    </source>
</evidence>
<dbReference type="RefSeq" id="WP_235051188.1">
    <property type="nucleotide sequence ID" value="NZ_JAKFHA010000003.1"/>
</dbReference>
<dbReference type="GO" id="GO:0016705">
    <property type="term" value="F:oxidoreductase activity, acting on paired donors, with incorporation or reduction of molecular oxygen"/>
    <property type="evidence" value="ECO:0007669"/>
    <property type="project" value="InterPro"/>
</dbReference>
<evidence type="ECO:0000256" key="1">
    <source>
        <dbReference type="ARBA" id="ARBA00010426"/>
    </source>
</evidence>
<dbReference type="AlphaFoldDB" id="A0AA41PWJ4"/>
<evidence type="ECO:0000256" key="5">
    <source>
        <dbReference type="SAM" id="MobiDB-lite"/>
    </source>
</evidence>
<dbReference type="GO" id="GO:0004497">
    <property type="term" value="F:monooxygenase activity"/>
    <property type="evidence" value="ECO:0007669"/>
    <property type="project" value="UniProtKB-KW"/>
</dbReference>
<keyword evidence="3" id="KW-0560">Oxidoreductase</keyword>
<evidence type="ECO:0000256" key="3">
    <source>
        <dbReference type="ARBA" id="ARBA00023002"/>
    </source>
</evidence>
<evidence type="ECO:0000259" key="6">
    <source>
        <dbReference type="Pfam" id="PF00296"/>
    </source>
</evidence>
<dbReference type="InterPro" id="IPR011251">
    <property type="entry name" value="Luciferase-like_dom"/>
</dbReference>
<comment type="caution">
    <text evidence="7">The sequence shown here is derived from an EMBL/GenBank/DDBJ whole genome shotgun (WGS) entry which is preliminary data.</text>
</comment>